<comment type="caution">
    <text evidence="2">The sequence shown here is derived from an EMBL/GenBank/DDBJ whole genome shotgun (WGS) entry which is preliminary data.</text>
</comment>
<dbReference type="AlphaFoldDB" id="A0A0F8YGS5"/>
<keyword evidence="1" id="KW-0812">Transmembrane</keyword>
<organism evidence="2">
    <name type="scientific">marine sediment metagenome</name>
    <dbReference type="NCBI Taxonomy" id="412755"/>
    <lineage>
        <taxon>unclassified sequences</taxon>
        <taxon>metagenomes</taxon>
        <taxon>ecological metagenomes</taxon>
    </lineage>
</organism>
<sequence>MRLIPVALFIMFLIVLTPIMALAQDTTAIDGIWSFLEGSLPAWVIIGLIVLRQVSEIVAKAIPDTATGGLATIRRIFKILALYIPNKG</sequence>
<gene>
    <name evidence="2" type="ORF">LCGC14_3157250</name>
</gene>
<feature type="transmembrane region" description="Helical" evidence="1">
    <location>
        <begin position="31"/>
        <end position="51"/>
    </location>
</feature>
<evidence type="ECO:0000256" key="1">
    <source>
        <dbReference type="SAM" id="Phobius"/>
    </source>
</evidence>
<evidence type="ECO:0000313" key="2">
    <source>
        <dbReference type="EMBL" id="KKK47236.1"/>
    </source>
</evidence>
<dbReference type="EMBL" id="LAZR01069679">
    <property type="protein sequence ID" value="KKK47236.1"/>
    <property type="molecule type" value="Genomic_DNA"/>
</dbReference>
<reference evidence="2" key="1">
    <citation type="journal article" date="2015" name="Nature">
        <title>Complex archaea that bridge the gap between prokaryotes and eukaryotes.</title>
        <authorList>
            <person name="Spang A."/>
            <person name="Saw J.H."/>
            <person name="Jorgensen S.L."/>
            <person name="Zaremba-Niedzwiedzka K."/>
            <person name="Martijn J."/>
            <person name="Lind A.E."/>
            <person name="van Eijk R."/>
            <person name="Schleper C."/>
            <person name="Guy L."/>
            <person name="Ettema T.J."/>
        </authorList>
    </citation>
    <scope>NUCLEOTIDE SEQUENCE</scope>
</reference>
<name>A0A0F8YGS5_9ZZZZ</name>
<proteinExistence type="predicted"/>
<keyword evidence="1" id="KW-0472">Membrane</keyword>
<keyword evidence="1" id="KW-1133">Transmembrane helix</keyword>
<protein>
    <submittedName>
        <fullName evidence="2">Uncharacterized protein</fullName>
    </submittedName>
</protein>
<accession>A0A0F8YGS5</accession>